<evidence type="ECO:0000313" key="3">
    <source>
        <dbReference type="Proteomes" id="UP001218188"/>
    </source>
</evidence>
<organism evidence="2 3">
    <name type="scientific">Mycena alexandri</name>
    <dbReference type="NCBI Taxonomy" id="1745969"/>
    <lineage>
        <taxon>Eukaryota</taxon>
        <taxon>Fungi</taxon>
        <taxon>Dikarya</taxon>
        <taxon>Basidiomycota</taxon>
        <taxon>Agaricomycotina</taxon>
        <taxon>Agaricomycetes</taxon>
        <taxon>Agaricomycetidae</taxon>
        <taxon>Agaricales</taxon>
        <taxon>Marasmiineae</taxon>
        <taxon>Mycenaceae</taxon>
        <taxon>Mycena</taxon>
    </lineage>
</organism>
<feature type="compositionally biased region" description="Acidic residues" evidence="1">
    <location>
        <begin position="233"/>
        <end position="243"/>
    </location>
</feature>
<dbReference type="EMBL" id="JARJCM010000158">
    <property type="protein sequence ID" value="KAJ7025172.1"/>
    <property type="molecule type" value="Genomic_DNA"/>
</dbReference>
<accession>A0AAD6SDC8</accession>
<reference evidence="2" key="1">
    <citation type="submission" date="2023-03" db="EMBL/GenBank/DDBJ databases">
        <title>Massive genome expansion in bonnet fungi (Mycena s.s.) driven by repeated elements and novel gene families across ecological guilds.</title>
        <authorList>
            <consortium name="Lawrence Berkeley National Laboratory"/>
            <person name="Harder C.B."/>
            <person name="Miyauchi S."/>
            <person name="Viragh M."/>
            <person name="Kuo A."/>
            <person name="Thoen E."/>
            <person name="Andreopoulos B."/>
            <person name="Lu D."/>
            <person name="Skrede I."/>
            <person name="Drula E."/>
            <person name="Henrissat B."/>
            <person name="Morin E."/>
            <person name="Kohler A."/>
            <person name="Barry K."/>
            <person name="LaButti K."/>
            <person name="Morin E."/>
            <person name="Salamov A."/>
            <person name="Lipzen A."/>
            <person name="Mereny Z."/>
            <person name="Hegedus B."/>
            <person name="Baldrian P."/>
            <person name="Stursova M."/>
            <person name="Weitz H."/>
            <person name="Taylor A."/>
            <person name="Grigoriev I.V."/>
            <person name="Nagy L.G."/>
            <person name="Martin F."/>
            <person name="Kauserud H."/>
        </authorList>
    </citation>
    <scope>NUCLEOTIDE SEQUENCE</scope>
    <source>
        <strain evidence="2">CBHHK200</strain>
    </source>
</reference>
<protein>
    <submittedName>
        <fullName evidence="2">Uncharacterized protein</fullName>
    </submittedName>
</protein>
<gene>
    <name evidence="2" type="ORF">C8F04DRAFT_1269529</name>
</gene>
<evidence type="ECO:0000313" key="2">
    <source>
        <dbReference type="EMBL" id="KAJ7025172.1"/>
    </source>
</evidence>
<feature type="region of interest" description="Disordered" evidence="1">
    <location>
        <begin position="228"/>
        <end position="249"/>
    </location>
</feature>
<feature type="compositionally biased region" description="Pro residues" evidence="1">
    <location>
        <begin position="129"/>
        <end position="140"/>
    </location>
</feature>
<sequence>MGLDLANPRERQLAMDRLAVGVGPTMRGSGMKERRKTAVEELQALRDAGIAKQAQAKIRSANFRKSQLAEQAVQQEAAKRLKAQRIAHAQTLAQARDDALRAKLQQRAEEQAASQEELVRRASARWNTPAPPTRGPSPPRNPEHGADDDYIPSSTEGLQKGERYVDMDYVLAEGIRASTAAKRFSFPMLKLPKRVKTAVALEQESEALAEDLLNSFKAGLGDPFDLLSGPTGLDDDSSSEEEWDPKSKLPYMPRRKLDKRLANALIMIAAPLGQMERELRAHDREVAQERLLPSSQSRIAMQAVAAQIVLVGTVQRSEEREEVGPAPHGFCYVQVNDQVYLTPEGGNGSMTKGMGVGALARPPER</sequence>
<dbReference type="Proteomes" id="UP001218188">
    <property type="component" value="Unassembled WGS sequence"/>
</dbReference>
<dbReference type="AlphaFoldDB" id="A0AAD6SDC8"/>
<proteinExistence type="predicted"/>
<evidence type="ECO:0000256" key="1">
    <source>
        <dbReference type="SAM" id="MobiDB-lite"/>
    </source>
</evidence>
<keyword evidence="3" id="KW-1185">Reference proteome</keyword>
<comment type="caution">
    <text evidence="2">The sequence shown here is derived from an EMBL/GenBank/DDBJ whole genome shotgun (WGS) entry which is preliminary data.</text>
</comment>
<name>A0AAD6SDC8_9AGAR</name>
<feature type="region of interest" description="Disordered" evidence="1">
    <location>
        <begin position="106"/>
        <end position="158"/>
    </location>
</feature>